<name>A0A9D4TV21_CHLVU</name>
<keyword evidence="3 4" id="KW-0539">Nucleus</keyword>
<dbReference type="Gene3D" id="3.40.50.10190">
    <property type="entry name" value="BRCT domain"/>
    <property type="match status" value="1"/>
</dbReference>
<evidence type="ECO:0000256" key="2">
    <source>
        <dbReference type="ARBA" id="ARBA00022552"/>
    </source>
</evidence>
<keyword evidence="2 4" id="KW-0698">rRNA processing</keyword>
<gene>
    <name evidence="6" type="ORF">D9Q98_001582</name>
</gene>
<reference evidence="6" key="2">
    <citation type="submission" date="2020-11" db="EMBL/GenBank/DDBJ databases">
        <authorList>
            <person name="Cecchin M."/>
            <person name="Marcolungo L."/>
            <person name="Rossato M."/>
            <person name="Girolomoni L."/>
            <person name="Cosentino E."/>
            <person name="Cuine S."/>
            <person name="Li-Beisson Y."/>
            <person name="Delledonne M."/>
            <person name="Ballottari M."/>
        </authorList>
    </citation>
    <scope>NUCLEOTIDE SEQUENCE</scope>
    <source>
        <strain evidence="6">211/11P</strain>
        <tissue evidence="6">Whole cell</tissue>
    </source>
</reference>
<dbReference type="GO" id="GO:0000466">
    <property type="term" value="P:maturation of 5.8S rRNA from tricistronic rRNA transcript (SSU-rRNA, 5.8S rRNA, LSU-rRNA)"/>
    <property type="evidence" value="ECO:0007669"/>
    <property type="project" value="UniProtKB-UniRule"/>
</dbReference>
<dbReference type="GO" id="GO:0070545">
    <property type="term" value="C:PeBoW complex"/>
    <property type="evidence" value="ECO:0007669"/>
    <property type="project" value="TreeGrafter"/>
</dbReference>
<protein>
    <recommendedName>
        <fullName evidence="4">Pescadillo homolog</fullName>
    </recommendedName>
</protein>
<evidence type="ECO:0000256" key="5">
    <source>
        <dbReference type="SAM" id="MobiDB-lite"/>
    </source>
</evidence>
<accession>A0A9D4TV21</accession>
<comment type="caution">
    <text evidence="6">The sequence shown here is derived from an EMBL/GenBank/DDBJ whole genome shotgun (WGS) entry which is preliminary data.</text>
</comment>
<dbReference type="GO" id="GO:0030687">
    <property type="term" value="C:preribosome, large subunit precursor"/>
    <property type="evidence" value="ECO:0007669"/>
    <property type="project" value="UniProtKB-UniRule"/>
</dbReference>
<dbReference type="OrthoDB" id="10264910at2759"/>
<comment type="function">
    <text evidence="4">Required for maturation of ribosomal RNAs and formation of the large ribosomal subunit.</text>
</comment>
<dbReference type="EMBL" id="SIDB01000002">
    <property type="protein sequence ID" value="KAI3435516.1"/>
    <property type="molecule type" value="Genomic_DNA"/>
</dbReference>
<dbReference type="Pfam" id="PF06732">
    <property type="entry name" value="Pescadillo_N"/>
    <property type="match status" value="1"/>
</dbReference>
<dbReference type="Proteomes" id="UP001055712">
    <property type="component" value="Unassembled WGS sequence"/>
</dbReference>
<dbReference type="CDD" id="cd17709">
    <property type="entry name" value="BRCT_pescadillo_like"/>
    <property type="match status" value="1"/>
</dbReference>
<dbReference type="PANTHER" id="PTHR12221">
    <property type="entry name" value="PESCADILLO - RELATED"/>
    <property type="match status" value="1"/>
</dbReference>
<dbReference type="PANTHER" id="PTHR12221:SF6">
    <property type="entry name" value="PESCADILLO HOMOLOG"/>
    <property type="match status" value="1"/>
</dbReference>
<evidence type="ECO:0000256" key="1">
    <source>
        <dbReference type="ARBA" id="ARBA00022517"/>
    </source>
</evidence>
<dbReference type="GO" id="GO:0000463">
    <property type="term" value="P:maturation of LSU-rRNA from tricistronic rRNA transcript (SSU-rRNA, 5.8S rRNA, LSU-rRNA)"/>
    <property type="evidence" value="ECO:0007669"/>
    <property type="project" value="UniProtKB-UniRule"/>
</dbReference>
<feature type="region of interest" description="Disordered" evidence="5">
    <location>
        <begin position="281"/>
        <end position="302"/>
    </location>
</feature>
<dbReference type="HAMAP" id="MF_03028">
    <property type="entry name" value="Pescadillo"/>
    <property type="match status" value="1"/>
</dbReference>
<evidence type="ECO:0000256" key="4">
    <source>
        <dbReference type="HAMAP-Rule" id="MF_03028"/>
    </source>
</evidence>
<dbReference type="SUPFAM" id="SSF52113">
    <property type="entry name" value="BRCT domain"/>
    <property type="match status" value="1"/>
</dbReference>
<feature type="compositionally biased region" description="Acidic residues" evidence="5">
    <location>
        <begin position="416"/>
        <end position="427"/>
    </location>
</feature>
<reference evidence="6" key="1">
    <citation type="journal article" date="2019" name="Plant J.">
        <title>Chlorella vulgaris genome assembly and annotation reveals the molecular basis for metabolic acclimation to high light conditions.</title>
        <authorList>
            <person name="Cecchin M."/>
            <person name="Marcolungo L."/>
            <person name="Rossato M."/>
            <person name="Girolomoni L."/>
            <person name="Cosentino E."/>
            <person name="Cuine S."/>
            <person name="Li-Beisson Y."/>
            <person name="Delledonne M."/>
            <person name="Ballottari M."/>
        </authorList>
    </citation>
    <scope>NUCLEOTIDE SEQUENCE</scope>
    <source>
        <strain evidence="6">211/11P</strain>
    </source>
</reference>
<dbReference type="InterPro" id="IPR036420">
    <property type="entry name" value="BRCT_dom_sf"/>
</dbReference>
<evidence type="ECO:0000256" key="3">
    <source>
        <dbReference type="ARBA" id="ARBA00023242"/>
    </source>
</evidence>
<dbReference type="AlphaFoldDB" id="A0A9D4TV21"/>
<sequence length="711" mass="76811">MLKKKKGQAGNAVQYVTRNQALKKLQLKLSEFRRLCILKGIHPREPKKKPQGHHKTYYHVKDISYLLHEPLLKKARELYAFEKKVRRAKAKQNKELAARLAARKPSYRLDHLVRERYPSFVDALRDLDDPLTMVHLFAVLPAERAHGIPAPVVQLSRRLVLEWQAWVVRAHALRKTFISVKGYYYQAEVQGQRVTWLVPHATGQVLPPDVDYKVMLTFLDFYHTLLQFVNFKLYHSLGLRYPPLLDNKLEAAAAGLEAMMKDLAGGAGGSGAQGAPLLEQGSQQREAGGEGQGVNPSAQQRIGSLADRVRQLEREIEGERPQHAGRAAAAGPAAAAQQAGGGDGEAEGEEEEEEEEEAAFEIDSGDEAVAASDSEEEEEEESDDDDEQESGGEGGEGAAADPSDGYLAPWTAGGGEEAEEEEGEEEAGVLDGDLAAGGAADVDADDDAAVCAHLFKGLVFFLGREVPREHLLLVVRAFGGQAGWAGEGSPVAEGDERITHQVVDRPTQGHRFLSREYVQPQWVFDSANFRVLAAPGLYAPGRAPPPHLSPFVSGEEEGYVPEYGKQLAALQEAAHAARRRRAAAAAGGDVFVGEVAAAAEGGGGAVLSAEEELEAAEARYAADLAKEMKQAGEDAAGSPEQAEEEAAAAAPAARKRRAGGEEEQAADEAAMKDIMMTRKTKKLYQGLQKTRAAKKARVTALEQKAAAIKGR</sequence>
<keyword evidence="7" id="KW-1185">Reference proteome</keyword>
<dbReference type="GO" id="GO:0043021">
    <property type="term" value="F:ribonucleoprotein complex binding"/>
    <property type="evidence" value="ECO:0007669"/>
    <property type="project" value="UniProtKB-UniRule"/>
</dbReference>
<feature type="region of interest" description="Disordered" evidence="5">
    <location>
        <begin position="630"/>
        <end position="673"/>
    </location>
</feature>
<proteinExistence type="inferred from homology"/>
<feature type="compositionally biased region" description="Low complexity" evidence="5">
    <location>
        <begin position="324"/>
        <end position="338"/>
    </location>
</feature>
<evidence type="ECO:0000313" key="6">
    <source>
        <dbReference type="EMBL" id="KAI3435516.1"/>
    </source>
</evidence>
<dbReference type="GO" id="GO:0005654">
    <property type="term" value="C:nucleoplasm"/>
    <property type="evidence" value="ECO:0007669"/>
    <property type="project" value="UniProtKB-SubCell"/>
</dbReference>
<dbReference type="FunFam" id="3.40.50.10190:FF:000002">
    <property type="entry name" value="Pescadillo homolog"/>
    <property type="match status" value="1"/>
</dbReference>
<dbReference type="InterPro" id="IPR010613">
    <property type="entry name" value="PES"/>
</dbReference>
<feature type="compositionally biased region" description="Acidic residues" evidence="5">
    <location>
        <begin position="373"/>
        <end position="390"/>
    </location>
</feature>
<evidence type="ECO:0000313" key="7">
    <source>
        <dbReference type="Proteomes" id="UP001055712"/>
    </source>
</evidence>
<organism evidence="6 7">
    <name type="scientific">Chlorella vulgaris</name>
    <name type="common">Green alga</name>
    <dbReference type="NCBI Taxonomy" id="3077"/>
    <lineage>
        <taxon>Eukaryota</taxon>
        <taxon>Viridiplantae</taxon>
        <taxon>Chlorophyta</taxon>
        <taxon>core chlorophytes</taxon>
        <taxon>Trebouxiophyceae</taxon>
        <taxon>Chlorellales</taxon>
        <taxon>Chlorellaceae</taxon>
        <taxon>Chlorella clade</taxon>
        <taxon>Chlorella</taxon>
    </lineage>
</organism>
<comment type="similarity">
    <text evidence="4">Belongs to the pescadillo family.</text>
</comment>
<feature type="region of interest" description="Disordered" evidence="5">
    <location>
        <begin position="319"/>
        <end position="427"/>
    </location>
</feature>
<keyword evidence="1 4" id="KW-0690">Ribosome biogenesis</keyword>
<dbReference type="GO" id="GO:0003723">
    <property type="term" value="F:RNA binding"/>
    <property type="evidence" value="ECO:0007669"/>
    <property type="project" value="TreeGrafter"/>
</dbReference>
<comment type="subcellular location">
    <subcellularLocation>
        <location evidence="4">Nucleus</location>
        <location evidence="4">Nucleolus</location>
    </subcellularLocation>
    <subcellularLocation>
        <location evidence="4">Nucleus</location>
        <location evidence="4">Nucleoplasm</location>
    </subcellularLocation>
</comment>
<feature type="compositionally biased region" description="Acidic residues" evidence="5">
    <location>
        <begin position="344"/>
        <end position="366"/>
    </location>
</feature>